<dbReference type="PANTHER" id="PTHR35830">
    <property type="entry name" value="OS05G0299200 PROTEIN"/>
    <property type="match status" value="1"/>
</dbReference>
<protein>
    <submittedName>
        <fullName evidence="2">Predicted protein</fullName>
    </submittedName>
</protein>
<reference evidence="2 3" key="1">
    <citation type="journal article" date="2009" name="Science">
        <title>Green evolution and dynamic adaptations revealed by genomes of the marine picoeukaryotes Micromonas.</title>
        <authorList>
            <person name="Worden A.Z."/>
            <person name="Lee J.H."/>
            <person name="Mock T."/>
            <person name="Rouze P."/>
            <person name="Simmons M.P."/>
            <person name="Aerts A.L."/>
            <person name="Allen A.E."/>
            <person name="Cuvelier M.L."/>
            <person name="Derelle E."/>
            <person name="Everett M.V."/>
            <person name="Foulon E."/>
            <person name="Grimwood J."/>
            <person name="Gundlach H."/>
            <person name="Henrissat B."/>
            <person name="Napoli C."/>
            <person name="McDonald S.M."/>
            <person name="Parker M.S."/>
            <person name="Rombauts S."/>
            <person name="Salamov A."/>
            <person name="Von Dassow P."/>
            <person name="Badger J.H."/>
            <person name="Coutinho P.M."/>
            <person name="Demir E."/>
            <person name="Dubchak I."/>
            <person name="Gentemann C."/>
            <person name="Eikrem W."/>
            <person name="Gready J.E."/>
            <person name="John U."/>
            <person name="Lanier W."/>
            <person name="Lindquist E.A."/>
            <person name="Lucas S."/>
            <person name="Mayer K.F."/>
            <person name="Moreau H."/>
            <person name="Not F."/>
            <person name="Otillar R."/>
            <person name="Panaud O."/>
            <person name="Pangilinan J."/>
            <person name="Paulsen I."/>
            <person name="Piegu B."/>
            <person name="Poliakov A."/>
            <person name="Robbens S."/>
            <person name="Schmutz J."/>
            <person name="Toulza E."/>
            <person name="Wyss T."/>
            <person name="Zelensky A."/>
            <person name="Zhou K."/>
            <person name="Armbrust E.V."/>
            <person name="Bhattacharya D."/>
            <person name="Goodenough U.W."/>
            <person name="Van de Peer Y."/>
            <person name="Grigoriev I.V."/>
        </authorList>
    </citation>
    <scope>NUCLEOTIDE SEQUENCE [LARGE SCALE GENOMIC DNA]</scope>
    <source>
        <strain evidence="2 3">CCMP1545</strain>
    </source>
</reference>
<feature type="compositionally biased region" description="Basic and acidic residues" evidence="1">
    <location>
        <begin position="392"/>
        <end position="406"/>
    </location>
</feature>
<feature type="region of interest" description="Disordered" evidence="1">
    <location>
        <begin position="385"/>
        <end position="423"/>
    </location>
</feature>
<sequence>MSRVFKGGCSGSSIDRATAASISSNCSRSSRFSSRRRSRAGILLRRGWHCASSAVRGRGLMVAVAAVSALPAVGTRARARTAARGLRVRVRRIVAAPAVFARVAPEDVIFVAPSSPSSDDDDFDASSSSSSSARRRLRTASLATLSIVAAATTCCVHGAPPAWAGSGSEGGRHGRSKLREKEERYERESSRGGDASHHAHSAGGGNGGGDRKPVSFDDGKLVVDLKSPQKAVESLGQRVKRAHRKAKKAIKKRVDKTLRPDRSRAATYASGDQASFRTARGGPAAAYYDSGPPPWVSGLVGWAGLFAVAYAVIRVFGLAPRGGGGLSLPSFGGGGSRRKPPRGSGPGRWVKDRTLGGREIWVEDAFARGTRGNALSGSLEGLGAGSGLSEAAAKERRRREAKEAAERAASADATEPSWWSRPPPGYCPESAREERLIYARSVLAALSAKRVSGVEYDPADLVALRDACQAANASVSDRVRPESARSGIFKAAVEFALDAASQRSTTGVVGVPAQFLAGIAEDVGVPPGKAGRTVAAGVAARTRRDLLQAGAQRRQGDDGGAMMTLDGIIGVLDAFPPGSNSAEFEMIADGLALTSTLEERAGLLKMFQSIGGGGNDAAIAEALGVGRDWS</sequence>
<keyword evidence="3" id="KW-1185">Reference proteome</keyword>
<accession>C1MXZ6</accession>
<dbReference type="KEGG" id="mpp:MICPUCDRAFT_60343"/>
<dbReference type="STRING" id="564608.C1MXZ6"/>
<proteinExistence type="predicted"/>
<feature type="region of interest" description="Disordered" evidence="1">
    <location>
        <begin position="159"/>
        <end position="217"/>
    </location>
</feature>
<dbReference type="Proteomes" id="UP000001876">
    <property type="component" value="Unassembled WGS sequence"/>
</dbReference>
<feature type="compositionally biased region" description="Basic and acidic residues" evidence="1">
    <location>
        <begin position="177"/>
        <end position="197"/>
    </location>
</feature>
<evidence type="ECO:0000313" key="3">
    <source>
        <dbReference type="Proteomes" id="UP000001876"/>
    </source>
</evidence>
<evidence type="ECO:0000313" key="2">
    <source>
        <dbReference type="EMBL" id="EEH55553.1"/>
    </source>
</evidence>
<gene>
    <name evidence="2" type="ORF">MICPUCDRAFT_60343</name>
</gene>
<dbReference type="RefSeq" id="XP_003060784.1">
    <property type="nucleotide sequence ID" value="XM_003060738.1"/>
</dbReference>
<dbReference type="PANTHER" id="PTHR35830:SF1">
    <property type="entry name" value="OS05G0299200 PROTEIN"/>
    <property type="match status" value="1"/>
</dbReference>
<dbReference type="GeneID" id="9685916"/>
<feature type="region of interest" description="Disordered" evidence="1">
    <location>
        <begin position="327"/>
        <end position="351"/>
    </location>
</feature>
<name>C1MXZ6_MICPC</name>
<feature type="region of interest" description="Disordered" evidence="1">
    <location>
        <begin position="114"/>
        <end position="135"/>
    </location>
</feature>
<organism evidence="3">
    <name type="scientific">Micromonas pusilla (strain CCMP1545)</name>
    <name type="common">Picoplanktonic green alga</name>
    <dbReference type="NCBI Taxonomy" id="564608"/>
    <lineage>
        <taxon>Eukaryota</taxon>
        <taxon>Viridiplantae</taxon>
        <taxon>Chlorophyta</taxon>
        <taxon>Mamiellophyceae</taxon>
        <taxon>Mamiellales</taxon>
        <taxon>Mamiellaceae</taxon>
        <taxon>Micromonas</taxon>
    </lineage>
</organism>
<evidence type="ECO:0000256" key="1">
    <source>
        <dbReference type="SAM" id="MobiDB-lite"/>
    </source>
</evidence>
<dbReference type="OrthoDB" id="512115at2759"/>
<dbReference type="EMBL" id="GG663742">
    <property type="protein sequence ID" value="EEH55553.1"/>
    <property type="molecule type" value="Genomic_DNA"/>
</dbReference>
<dbReference type="AlphaFoldDB" id="C1MXZ6"/>
<dbReference type="OMA" id="CPESARE"/>
<dbReference type="eggNOG" id="KOG2234">
    <property type="taxonomic scope" value="Eukaryota"/>
</dbReference>